<sequence>MAGRLGSCTASEFDASPWANTEGVVGDQKAEVDRLAKGERLSLYVEALRSKGLDVAEIS</sequence>
<proteinExistence type="predicted"/>
<dbReference type="Proteomes" id="UP001632037">
    <property type="component" value="Unassembled WGS sequence"/>
</dbReference>
<reference evidence="1 2" key="1">
    <citation type="submission" date="2024-09" db="EMBL/GenBank/DDBJ databases">
        <title>Genome sequencing and assembly of Phytophthora oleae, isolate VK10A, causative agent of rot of olive drupes.</title>
        <authorList>
            <person name="Conti Taguali S."/>
            <person name="Riolo M."/>
            <person name="La Spada F."/>
            <person name="Cacciola S.O."/>
            <person name="Dionisio G."/>
        </authorList>
    </citation>
    <scope>NUCLEOTIDE SEQUENCE [LARGE SCALE GENOMIC DNA]</scope>
    <source>
        <strain evidence="1 2">VK10A</strain>
    </source>
</reference>
<evidence type="ECO:0000313" key="1">
    <source>
        <dbReference type="EMBL" id="KAL3663650.1"/>
    </source>
</evidence>
<dbReference type="AlphaFoldDB" id="A0ABD3FCI5"/>
<gene>
    <name evidence="1" type="ORF">V7S43_011065</name>
</gene>
<evidence type="ECO:0000313" key="2">
    <source>
        <dbReference type="Proteomes" id="UP001632037"/>
    </source>
</evidence>
<keyword evidence="2" id="KW-1185">Reference proteome</keyword>
<protein>
    <submittedName>
        <fullName evidence="1">Uncharacterized protein</fullName>
    </submittedName>
</protein>
<dbReference type="EMBL" id="JBIMZQ010000026">
    <property type="protein sequence ID" value="KAL3663650.1"/>
    <property type="molecule type" value="Genomic_DNA"/>
</dbReference>
<organism evidence="1 2">
    <name type="scientific">Phytophthora oleae</name>
    <dbReference type="NCBI Taxonomy" id="2107226"/>
    <lineage>
        <taxon>Eukaryota</taxon>
        <taxon>Sar</taxon>
        <taxon>Stramenopiles</taxon>
        <taxon>Oomycota</taxon>
        <taxon>Peronosporomycetes</taxon>
        <taxon>Peronosporales</taxon>
        <taxon>Peronosporaceae</taxon>
        <taxon>Phytophthora</taxon>
    </lineage>
</organism>
<accession>A0ABD3FCI5</accession>
<name>A0ABD3FCI5_9STRA</name>
<comment type="caution">
    <text evidence="1">The sequence shown here is derived from an EMBL/GenBank/DDBJ whole genome shotgun (WGS) entry which is preliminary data.</text>
</comment>